<protein>
    <submittedName>
        <fullName evidence="1">Uncharacterized protein</fullName>
    </submittedName>
</protein>
<organism evidence="1 2">
    <name type="scientific">Coemansia nantahalensis</name>
    <dbReference type="NCBI Taxonomy" id="2789366"/>
    <lineage>
        <taxon>Eukaryota</taxon>
        <taxon>Fungi</taxon>
        <taxon>Fungi incertae sedis</taxon>
        <taxon>Zoopagomycota</taxon>
        <taxon>Kickxellomycotina</taxon>
        <taxon>Kickxellomycetes</taxon>
        <taxon>Kickxellales</taxon>
        <taxon>Kickxellaceae</taxon>
        <taxon>Coemansia</taxon>
    </lineage>
</organism>
<dbReference type="EMBL" id="JANBUJ010002551">
    <property type="protein sequence ID" value="KAJ2763940.1"/>
    <property type="molecule type" value="Genomic_DNA"/>
</dbReference>
<proteinExistence type="predicted"/>
<keyword evidence="2" id="KW-1185">Reference proteome</keyword>
<reference evidence="1" key="1">
    <citation type="submission" date="2022-07" db="EMBL/GenBank/DDBJ databases">
        <title>Phylogenomic reconstructions and comparative analyses of Kickxellomycotina fungi.</title>
        <authorList>
            <person name="Reynolds N.K."/>
            <person name="Stajich J.E."/>
            <person name="Barry K."/>
            <person name="Grigoriev I.V."/>
            <person name="Crous P."/>
            <person name="Smith M.E."/>
        </authorList>
    </citation>
    <scope>NUCLEOTIDE SEQUENCE</scope>
    <source>
        <strain evidence="1">CBS 109366</strain>
    </source>
</reference>
<evidence type="ECO:0000313" key="2">
    <source>
        <dbReference type="Proteomes" id="UP001140234"/>
    </source>
</evidence>
<accession>A0ACC1JNG0</accession>
<evidence type="ECO:0000313" key="1">
    <source>
        <dbReference type="EMBL" id="KAJ2763940.1"/>
    </source>
</evidence>
<comment type="caution">
    <text evidence="1">The sequence shown here is derived from an EMBL/GenBank/DDBJ whole genome shotgun (WGS) entry which is preliminary data.</text>
</comment>
<gene>
    <name evidence="1" type="ORF">IWQ57_005372</name>
</gene>
<name>A0ACC1JNG0_9FUNG</name>
<dbReference type="Proteomes" id="UP001140234">
    <property type="component" value="Unassembled WGS sequence"/>
</dbReference>
<sequence>MLHRPLLLLLLLLLAVAALALSAAAAARGGRSGEEFVKACDSGPDDVTNQCINRIPDDIGVSTGSHACAYHEAEVRCLGLCGNTMTWRVAYQNALKRYRLVCASYIKDRIAEKEEDEGPPPDDDDGRAKPAAPAPPPPPPAPKKAAPAPAKPKAQPAPKPSPSPSPPASPSAKDANKAATLTVRTTVTSHPAATAERAKTERQDMSSSSTNIHAMLPTMDPELAGARARTQALPVLALALAAAVHIA</sequence>